<dbReference type="PANTHER" id="PTHR30203">
    <property type="entry name" value="OUTER MEMBRANE CATION EFFLUX PROTEIN"/>
    <property type="match status" value="1"/>
</dbReference>
<proteinExistence type="inferred from homology"/>
<dbReference type="EMBL" id="RBJC01000004">
    <property type="protein sequence ID" value="RKR77210.1"/>
    <property type="molecule type" value="Genomic_DNA"/>
</dbReference>
<dbReference type="PROSITE" id="PS51257">
    <property type="entry name" value="PROKAR_LIPOPROTEIN"/>
    <property type="match status" value="1"/>
</dbReference>
<accession>A0A420XJD6</accession>
<dbReference type="Pfam" id="PF02321">
    <property type="entry name" value="OEP"/>
    <property type="match status" value="2"/>
</dbReference>
<dbReference type="Gene3D" id="2.20.200.10">
    <property type="entry name" value="Outer membrane efflux proteins (OEP)"/>
    <property type="match status" value="1"/>
</dbReference>
<dbReference type="PANTHER" id="PTHR30203:SF32">
    <property type="entry name" value="CATION EFFLUX SYSTEM PROTEIN CUSC"/>
    <property type="match status" value="1"/>
</dbReference>
<dbReference type="OrthoDB" id="9770517at2"/>
<dbReference type="InterPro" id="IPR003423">
    <property type="entry name" value="OMP_efflux"/>
</dbReference>
<dbReference type="AlphaFoldDB" id="A0A420XJD6"/>
<protein>
    <submittedName>
        <fullName evidence="2">NodT family efflux transporter outer membrane factor (OMF) lipoprotein</fullName>
    </submittedName>
</protein>
<keyword evidence="3" id="KW-1185">Reference proteome</keyword>
<organism evidence="2 3">
    <name type="scientific">Otariodibacter oris</name>
    <dbReference type="NCBI Taxonomy" id="1032623"/>
    <lineage>
        <taxon>Bacteria</taxon>
        <taxon>Pseudomonadati</taxon>
        <taxon>Pseudomonadota</taxon>
        <taxon>Gammaproteobacteria</taxon>
        <taxon>Pasteurellales</taxon>
        <taxon>Pasteurellaceae</taxon>
        <taxon>Otariodibacter</taxon>
    </lineage>
</organism>
<keyword evidence="2" id="KW-0449">Lipoprotein</keyword>
<comment type="similarity">
    <text evidence="1">Belongs to the outer membrane factor (OMF) (TC 1.B.17) family.</text>
</comment>
<dbReference type="InterPro" id="IPR010131">
    <property type="entry name" value="MdtP/NodT-like"/>
</dbReference>
<reference evidence="2 3" key="1">
    <citation type="submission" date="2018-10" db="EMBL/GenBank/DDBJ databases">
        <title>Genomic Encyclopedia of Type Strains, Phase IV (KMG-IV): sequencing the most valuable type-strain genomes for metagenomic binning, comparative biology and taxonomic classification.</title>
        <authorList>
            <person name="Goeker M."/>
        </authorList>
    </citation>
    <scope>NUCLEOTIDE SEQUENCE [LARGE SCALE GENOMIC DNA]</scope>
    <source>
        <strain evidence="2 3">DSM 23800</strain>
    </source>
</reference>
<dbReference type="GO" id="GO:0015562">
    <property type="term" value="F:efflux transmembrane transporter activity"/>
    <property type="evidence" value="ECO:0007669"/>
    <property type="project" value="InterPro"/>
</dbReference>
<dbReference type="Gene3D" id="1.20.1600.10">
    <property type="entry name" value="Outer membrane efflux proteins (OEP)"/>
    <property type="match status" value="1"/>
</dbReference>
<dbReference type="NCBIfam" id="NF047721">
    <property type="entry name" value="ToxDrgExpTdeA"/>
    <property type="match status" value="1"/>
</dbReference>
<evidence type="ECO:0000256" key="1">
    <source>
        <dbReference type="ARBA" id="ARBA00007613"/>
    </source>
</evidence>
<evidence type="ECO:0000313" key="2">
    <source>
        <dbReference type="EMBL" id="RKR77210.1"/>
    </source>
</evidence>
<dbReference type="Proteomes" id="UP000280099">
    <property type="component" value="Unassembled WGS sequence"/>
</dbReference>
<sequence length="466" mass="52260">MKLTKFTLSLVAMVTISACTSGRQQASLEEANKEHQSYQEITKQYQINEEWWKGYNDPQLDRLVNQALENNVNLAKAAIAVNMALYNANLVGANLIPSFNANEPVGRSSATKGIGESDTSMISTGTSRVNHQLGFNLSYTIDLWGRLRDSASAAEWEKEATEQDLQAARLSLINAVVSSYYNLAYYHDAIAVTEKSIKAYEQINRILTNQFRAGLIDELSVAQSQQSILSARNTMISLKSAEKMADQILRNLLNLAPSQPLVAHYPNLSSVKLQGVDINVPVSAIANRPDLNASLYRLKRSFKNLSAMEKSWYPTLTLGASLSASSSKVSDIGDNPVAGGLLSFSLPFLDWNRVKNNVNLSEEQYKLARLDYTQKITSALNEIDGYYYAYNQAKASYSNMRQKYNYDRKISSYYQQRYEQGVTELRVWLNALNTERASELALLENKYNLIKNENAVYQAMAGKYQQ</sequence>
<comment type="caution">
    <text evidence="2">The sequence shown here is derived from an EMBL/GenBank/DDBJ whole genome shotgun (WGS) entry which is preliminary data.</text>
</comment>
<dbReference type="RefSeq" id="WP_121121721.1">
    <property type="nucleotide sequence ID" value="NZ_CP016604.1"/>
</dbReference>
<dbReference type="SUPFAM" id="SSF56954">
    <property type="entry name" value="Outer membrane efflux proteins (OEP)"/>
    <property type="match status" value="1"/>
</dbReference>
<gene>
    <name evidence="2" type="ORF">DES31_0535</name>
</gene>
<evidence type="ECO:0000313" key="3">
    <source>
        <dbReference type="Proteomes" id="UP000280099"/>
    </source>
</evidence>
<name>A0A420XJD6_9PAST</name>